<keyword evidence="2" id="KW-0479">Metal-binding</keyword>
<feature type="compositionally biased region" description="Acidic residues" evidence="10">
    <location>
        <begin position="50"/>
        <end position="60"/>
    </location>
</feature>
<dbReference type="CDD" id="cd15509">
    <property type="entry name" value="PHD1_KMT2C_like"/>
    <property type="match status" value="1"/>
</dbReference>
<dbReference type="SUPFAM" id="SSF57903">
    <property type="entry name" value="FYVE/PHD zinc finger"/>
    <property type="match status" value="4"/>
</dbReference>
<dbReference type="GO" id="GO:0003713">
    <property type="term" value="F:transcription coactivator activity"/>
    <property type="evidence" value="ECO:0007669"/>
    <property type="project" value="TreeGrafter"/>
</dbReference>
<feature type="compositionally biased region" description="Basic and acidic residues" evidence="10">
    <location>
        <begin position="676"/>
        <end position="685"/>
    </location>
</feature>
<keyword evidence="6" id="KW-0805">Transcription regulation</keyword>
<dbReference type="PANTHER" id="PTHR45888">
    <property type="entry name" value="HL01030P-RELATED"/>
    <property type="match status" value="1"/>
</dbReference>
<dbReference type="SMART" id="SM00249">
    <property type="entry name" value="PHD"/>
    <property type="match status" value="5"/>
</dbReference>
<evidence type="ECO:0000256" key="6">
    <source>
        <dbReference type="ARBA" id="ARBA00023015"/>
    </source>
</evidence>
<dbReference type="InterPro" id="IPR034732">
    <property type="entry name" value="EPHD"/>
</dbReference>
<dbReference type="GO" id="GO:0042800">
    <property type="term" value="F:histone H3K4 methyltransferase activity"/>
    <property type="evidence" value="ECO:0007669"/>
    <property type="project" value="InterPro"/>
</dbReference>
<dbReference type="GO" id="GO:0045944">
    <property type="term" value="P:positive regulation of transcription by RNA polymerase II"/>
    <property type="evidence" value="ECO:0007669"/>
    <property type="project" value="TreeGrafter"/>
</dbReference>
<keyword evidence="3" id="KW-0677">Repeat</keyword>
<feature type="domain" description="PHD-type" evidence="11">
    <location>
        <begin position="215"/>
        <end position="265"/>
    </location>
</feature>
<dbReference type="Pfam" id="PF13771">
    <property type="entry name" value="zf-HC5HC2H"/>
    <property type="match status" value="1"/>
</dbReference>
<feature type="compositionally biased region" description="Polar residues" evidence="10">
    <location>
        <begin position="660"/>
        <end position="675"/>
    </location>
</feature>
<dbReference type="SMART" id="SM00184">
    <property type="entry name" value="RING"/>
    <property type="match status" value="3"/>
</dbReference>
<dbReference type="InterPro" id="IPR013083">
    <property type="entry name" value="Znf_RING/FYVE/PHD"/>
</dbReference>
<keyword evidence="7" id="KW-0804">Transcription</keyword>
<sequence>MVPYAGFQTCHRAERDGLGIVLLSVGFRRDGLEKQKCGPALHSERRDPLGEGEGEGEGESEGTLLTDGLEEDRPLSPLFQHSLSEDSAGSSSLVAGETAKISEQLCAFCYCAEKSMLGQGELKIFGPTPGYVPLHIRNRRGSSENDADVDRSPERDHCAYCKRLGASIRCCVEKCRRSYHYPCAAAATATFQDIRSRTLLCPEHIQLAVRKYGDEANCALCDSAGDLLDQLFCTSCGQHYHGLCLDITVSALKRAGWQCPECKVCQTCNCRACVQCGSRASSQWHQNSLLCDTCYQHQDPAAPCPLCGKALNPELHKDLLTCHACKRWLHQDCERQAGGDTEAVLREDYVCTTCRQVELEVSQTQTPIDPADPEDSKPATEPAPDPSSVDVSDTAQQDREVTGASVEEAQVEALSALEPQEIQVTVTVTERPSSPQLVEVSAEEGERTTQGTLPSLSGEEREIATAIGVVKEGTDDSVEEARSKLGEETPREALPSPTKEGAVEPAAIPEEPMEVSPSAPPSVEKGEEWGRSGVDEEEEDEEEGEEQQIAALPDAGEGQASGSSLPEETDTTPATEHSFSDFGSPTIEDREPKQTPETLSMGSAGPAQSPFSAGSSPKEAAPTPPTPATTFFPVTPKIGMGKPAISKRKFSPGRPRAKQGSWSDRSIVSSPSWSPDRSDGWEAPKTRQPSVAQLWTVKVGRGSGFPGRRRPRGAHLSGRGGRGRSKLKCDIGPAITPGVSFGETFAVKEEEENAMHNTVVMFSSSDSFTLRQDMCVVCGSFGQGAEGRLLACSQCGQCYHPYCVSIKITRVVLSKGWRCLECTVCEACGKATDPGRLLLCDDCDISYHTYCLDPPLQTVPKGSWKCKWWDPSPV</sequence>
<feature type="compositionally biased region" description="Basic and acidic residues" evidence="10">
    <location>
        <begin position="36"/>
        <end position="49"/>
    </location>
</feature>
<dbReference type="PROSITE" id="PS51805">
    <property type="entry name" value="EPHD"/>
    <property type="match status" value="1"/>
</dbReference>
<keyword evidence="8" id="KW-0539">Nucleus</keyword>
<dbReference type="InterPro" id="IPR001965">
    <property type="entry name" value="Znf_PHD"/>
</dbReference>
<evidence type="ECO:0000256" key="1">
    <source>
        <dbReference type="ARBA" id="ARBA00004123"/>
    </source>
</evidence>
<evidence type="ECO:0000313" key="14">
    <source>
        <dbReference type="Proteomes" id="UP000824540"/>
    </source>
</evidence>
<evidence type="ECO:0000256" key="4">
    <source>
        <dbReference type="ARBA" id="ARBA00022771"/>
    </source>
</evidence>
<evidence type="ECO:0000256" key="7">
    <source>
        <dbReference type="ARBA" id="ARBA00023163"/>
    </source>
</evidence>
<feature type="domain" description="PHD-type" evidence="11">
    <location>
        <begin position="301"/>
        <end position="357"/>
    </location>
</feature>
<name>A0A8T2N4K0_9TELE</name>
<organism evidence="13 14">
    <name type="scientific">Albula glossodonta</name>
    <name type="common">roundjaw bonefish</name>
    <dbReference type="NCBI Taxonomy" id="121402"/>
    <lineage>
        <taxon>Eukaryota</taxon>
        <taxon>Metazoa</taxon>
        <taxon>Chordata</taxon>
        <taxon>Craniata</taxon>
        <taxon>Vertebrata</taxon>
        <taxon>Euteleostomi</taxon>
        <taxon>Actinopterygii</taxon>
        <taxon>Neopterygii</taxon>
        <taxon>Teleostei</taxon>
        <taxon>Albuliformes</taxon>
        <taxon>Albulidae</taxon>
        <taxon>Albula</taxon>
    </lineage>
</organism>
<dbReference type="InterPro" id="IPR037877">
    <property type="entry name" value="PHD3_KMT2C"/>
</dbReference>
<dbReference type="CDD" id="cd15513">
    <property type="entry name" value="PHD5_KMT2C_like"/>
    <property type="match status" value="1"/>
</dbReference>
<evidence type="ECO:0000256" key="9">
    <source>
        <dbReference type="PROSITE-ProRule" id="PRU00146"/>
    </source>
</evidence>
<feature type="compositionally biased region" description="Acidic residues" evidence="10">
    <location>
        <begin position="535"/>
        <end position="546"/>
    </location>
</feature>
<dbReference type="InterPro" id="IPR001841">
    <property type="entry name" value="Znf_RING"/>
</dbReference>
<keyword evidence="5" id="KW-0862">Zinc</keyword>
<dbReference type="CDD" id="cd15511">
    <property type="entry name" value="PHD3_KMT2C"/>
    <property type="match status" value="1"/>
</dbReference>
<keyword evidence="4 9" id="KW-0863">Zinc-finger</keyword>
<evidence type="ECO:0000259" key="12">
    <source>
        <dbReference type="PROSITE" id="PS51805"/>
    </source>
</evidence>
<feature type="domain" description="PHD-type" evidence="12">
    <location>
        <begin position="158"/>
        <end position="205"/>
    </location>
</feature>
<feature type="region of interest" description="Disordered" evidence="10">
    <location>
        <begin position="36"/>
        <end position="64"/>
    </location>
</feature>
<dbReference type="AlphaFoldDB" id="A0A8T2N4K0"/>
<feature type="compositionally biased region" description="Basic residues" evidence="10">
    <location>
        <begin position="645"/>
        <end position="657"/>
    </location>
</feature>
<reference evidence="13" key="1">
    <citation type="thesis" date="2021" institute="BYU ScholarsArchive" country="Provo, UT, USA">
        <title>Applications of and Algorithms for Genome Assembly and Genomic Analyses with an Emphasis on Marine Teleosts.</title>
        <authorList>
            <person name="Pickett B.D."/>
        </authorList>
    </citation>
    <scope>NUCLEOTIDE SEQUENCE</scope>
    <source>
        <strain evidence="13">HI-2016</strain>
    </source>
</reference>
<feature type="domain" description="PHD-type" evidence="11">
    <location>
        <begin position="772"/>
        <end position="825"/>
    </location>
</feature>
<feature type="domain" description="PHD-type" evidence="11">
    <location>
        <begin position="822"/>
        <end position="872"/>
    </location>
</feature>
<evidence type="ECO:0000256" key="5">
    <source>
        <dbReference type="ARBA" id="ARBA00022833"/>
    </source>
</evidence>
<protein>
    <submittedName>
        <fullName evidence="13">Uncharacterized protein</fullName>
    </submittedName>
</protein>
<comment type="caution">
    <text evidence="13">The sequence shown here is derived from an EMBL/GenBank/DDBJ whole genome shotgun (WGS) entry which is preliminary data.</text>
</comment>
<dbReference type="EMBL" id="JAFBMS010000153">
    <property type="protein sequence ID" value="KAG9334330.1"/>
    <property type="molecule type" value="Genomic_DNA"/>
</dbReference>
<feature type="compositionally biased region" description="Polar residues" evidence="10">
    <location>
        <begin position="426"/>
        <end position="436"/>
    </location>
</feature>
<evidence type="ECO:0000313" key="13">
    <source>
        <dbReference type="EMBL" id="KAG9334330.1"/>
    </source>
</evidence>
<dbReference type="GO" id="GO:0008270">
    <property type="term" value="F:zinc ion binding"/>
    <property type="evidence" value="ECO:0007669"/>
    <property type="project" value="UniProtKB-KW"/>
</dbReference>
<dbReference type="PANTHER" id="PTHR45888:SF1">
    <property type="entry name" value="HISTONE-LYSINE N-METHYLTRANSFERASE 2C"/>
    <property type="match status" value="1"/>
</dbReference>
<feature type="compositionally biased region" description="Basic and acidic residues" evidence="10">
    <location>
        <begin position="479"/>
        <end position="491"/>
    </location>
</feature>
<feature type="region of interest" description="Disordered" evidence="10">
    <location>
        <begin position="362"/>
        <end position="403"/>
    </location>
</feature>
<proteinExistence type="predicted"/>
<dbReference type="FunFam" id="3.30.40.10:FF:000852">
    <property type="entry name" value="Histone-lysine N-methyltransferase 2C"/>
    <property type="match status" value="1"/>
</dbReference>
<dbReference type="Proteomes" id="UP000824540">
    <property type="component" value="Unassembled WGS sequence"/>
</dbReference>
<keyword evidence="14" id="KW-1185">Reference proteome</keyword>
<feature type="region of interest" description="Disordered" evidence="10">
    <location>
        <begin position="426"/>
        <end position="727"/>
    </location>
</feature>
<evidence type="ECO:0000256" key="10">
    <source>
        <dbReference type="SAM" id="MobiDB-lite"/>
    </source>
</evidence>
<dbReference type="Gene3D" id="3.30.40.10">
    <property type="entry name" value="Zinc/RING finger domain, C3HC4 (zinc finger)"/>
    <property type="match status" value="5"/>
</dbReference>
<evidence type="ECO:0000256" key="8">
    <source>
        <dbReference type="ARBA" id="ARBA00023242"/>
    </source>
</evidence>
<dbReference type="FunFam" id="3.30.40.10:FF:001142">
    <property type="entry name" value="Histone-lysine N-methyltransferase"/>
    <property type="match status" value="1"/>
</dbReference>
<feature type="compositionally biased region" description="Polar residues" evidence="10">
    <location>
        <begin position="560"/>
        <end position="583"/>
    </location>
</feature>
<dbReference type="PROSITE" id="PS50016">
    <property type="entry name" value="ZF_PHD_2"/>
    <property type="match status" value="4"/>
</dbReference>
<feature type="compositionally biased region" description="Basic and acidic residues" evidence="10">
    <location>
        <begin position="524"/>
        <end position="534"/>
    </location>
</feature>
<dbReference type="InterPro" id="IPR019787">
    <property type="entry name" value="Znf_PHD-finger"/>
</dbReference>
<comment type="subcellular location">
    <subcellularLocation>
        <location evidence="1">Nucleus</location>
    </subcellularLocation>
</comment>
<evidence type="ECO:0000259" key="11">
    <source>
        <dbReference type="PROSITE" id="PS50016"/>
    </source>
</evidence>
<dbReference type="OrthoDB" id="308383at2759"/>
<dbReference type="InterPro" id="IPR011011">
    <property type="entry name" value="Znf_FYVE_PHD"/>
</dbReference>
<accession>A0A8T2N4K0</accession>
<dbReference type="Pfam" id="PF00628">
    <property type="entry name" value="PHD"/>
    <property type="match status" value="4"/>
</dbReference>
<gene>
    <name evidence="13" type="ORF">JZ751_008216</name>
</gene>
<evidence type="ECO:0000256" key="3">
    <source>
        <dbReference type="ARBA" id="ARBA00022737"/>
    </source>
</evidence>
<dbReference type="GO" id="GO:0044666">
    <property type="term" value="C:MLL3/4 complex"/>
    <property type="evidence" value="ECO:0007669"/>
    <property type="project" value="InterPro"/>
</dbReference>
<evidence type="ECO:0000256" key="2">
    <source>
        <dbReference type="ARBA" id="ARBA00022723"/>
    </source>
</evidence>